<reference evidence="3" key="1">
    <citation type="journal article" date="2017" name="Nat. Ecol. Evol.">
        <title>Genome expansion and lineage-specific genetic innovations in the forest pathogenic fungi Armillaria.</title>
        <authorList>
            <person name="Sipos G."/>
            <person name="Prasanna A.N."/>
            <person name="Walter M.C."/>
            <person name="O'Connor E."/>
            <person name="Balint B."/>
            <person name="Krizsan K."/>
            <person name="Kiss B."/>
            <person name="Hess J."/>
            <person name="Varga T."/>
            <person name="Slot J."/>
            <person name="Riley R."/>
            <person name="Boka B."/>
            <person name="Rigling D."/>
            <person name="Barry K."/>
            <person name="Lee J."/>
            <person name="Mihaltcheva S."/>
            <person name="LaButti K."/>
            <person name="Lipzen A."/>
            <person name="Waldron R."/>
            <person name="Moloney N.M."/>
            <person name="Sperisen C."/>
            <person name="Kredics L."/>
            <person name="Vagvoelgyi C."/>
            <person name="Patrignani A."/>
            <person name="Fitzpatrick D."/>
            <person name="Nagy I."/>
            <person name="Doyle S."/>
            <person name="Anderson J.B."/>
            <person name="Grigoriev I.V."/>
            <person name="Gueldener U."/>
            <person name="Muensterkoetter M."/>
            <person name="Nagy L.G."/>
        </authorList>
    </citation>
    <scope>NUCLEOTIDE SEQUENCE [LARGE SCALE GENOMIC DNA]</scope>
    <source>
        <strain evidence="3">Ar21-2</strain>
    </source>
</reference>
<evidence type="ECO:0000313" key="3">
    <source>
        <dbReference type="Proteomes" id="UP000217790"/>
    </source>
</evidence>
<dbReference type="PANTHER" id="PTHR33112:SF16">
    <property type="entry name" value="HETEROKARYON INCOMPATIBILITY DOMAIN-CONTAINING PROTEIN"/>
    <property type="match status" value="1"/>
</dbReference>
<sequence length="198" mass="22326">MNLNSESSTIVNIPLSELHGNTLDITQKATPRRLRMIDCHAYVHEQVLRICQFNESGPTSYSAISYIWKGNGPITSSEPPPHQFRVKGAEDGDPVSIPVLGYACLISLHHALPYIWFDRACIMQTNKEDKNWQIKHMFELYKNAAVCVVLPGGMERLVPMDEETVWMHRGWTLQEALVPASTVVAFAWDRGGGVLHNR</sequence>
<dbReference type="PANTHER" id="PTHR33112">
    <property type="entry name" value="DOMAIN PROTEIN, PUTATIVE-RELATED"/>
    <property type="match status" value="1"/>
</dbReference>
<feature type="domain" description="Heterokaryon incompatibility" evidence="1">
    <location>
        <begin position="61"/>
        <end position="152"/>
    </location>
</feature>
<keyword evidence="3" id="KW-1185">Reference proteome</keyword>
<organism evidence="2 3">
    <name type="scientific">Armillaria gallica</name>
    <name type="common">Bulbous honey fungus</name>
    <name type="synonym">Armillaria bulbosa</name>
    <dbReference type="NCBI Taxonomy" id="47427"/>
    <lineage>
        <taxon>Eukaryota</taxon>
        <taxon>Fungi</taxon>
        <taxon>Dikarya</taxon>
        <taxon>Basidiomycota</taxon>
        <taxon>Agaricomycotina</taxon>
        <taxon>Agaricomycetes</taxon>
        <taxon>Agaricomycetidae</taxon>
        <taxon>Agaricales</taxon>
        <taxon>Marasmiineae</taxon>
        <taxon>Physalacriaceae</taxon>
        <taxon>Armillaria</taxon>
    </lineage>
</organism>
<proteinExistence type="predicted"/>
<feature type="non-terminal residue" evidence="2">
    <location>
        <position position="198"/>
    </location>
</feature>
<evidence type="ECO:0000313" key="2">
    <source>
        <dbReference type="EMBL" id="PBL01048.1"/>
    </source>
</evidence>
<evidence type="ECO:0000259" key="1">
    <source>
        <dbReference type="Pfam" id="PF06985"/>
    </source>
</evidence>
<dbReference type="OrthoDB" id="5122891at2759"/>
<name>A0A2H3EJB1_ARMGA</name>
<dbReference type="InParanoid" id="A0A2H3EJB1"/>
<dbReference type="STRING" id="47427.A0A2H3EJB1"/>
<dbReference type="InterPro" id="IPR010730">
    <property type="entry name" value="HET"/>
</dbReference>
<dbReference type="OMA" id="TEWITRA"/>
<gene>
    <name evidence="2" type="ORF">ARMGADRAFT_916977</name>
</gene>
<dbReference type="Proteomes" id="UP000217790">
    <property type="component" value="Unassembled WGS sequence"/>
</dbReference>
<protein>
    <recommendedName>
        <fullName evidence="1">Heterokaryon incompatibility domain-containing protein</fullName>
    </recommendedName>
</protein>
<accession>A0A2H3EJB1</accession>
<dbReference type="AlphaFoldDB" id="A0A2H3EJB1"/>
<dbReference type="Pfam" id="PF06985">
    <property type="entry name" value="HET"/>
    <property type="match status" value="1"/>
</dbReference>
<dbReference type="EMBL" id="KZ293646">
    <property type="protein sequence ID" value="PBL01048.1"/>
    <property type="molecule type" value="Genomic_DNA"/>
</dbReference>